<keyword evidence="8" id="KW-0378">Hydrolase</keyword>
<dbReference type="InterPro" id="IPR012338">
    <property type="entry name" value="Beta-lactam/transpept-like"/>
</dbReference>
<gene>
    <name evidence="17" type="ORF">GCM10011309_07990</name>
</gene>
<reference evidence="17 18" key="1">
    <citation type="journal article" date="2014" name="Int. J. Syst. Evol. Microbiol.">
        <title>Complete genome sequence of Corynebacterium casei LMG S-19264T (=DSM 44701T), isolated from a smear-ripened cheese.</title>
        <authorList>
            <consortium name="US DOE Joint Genome Institute (JGI-PGF)"/>
            <person name="Walter F."/>
            <person name="Albersmeier A."/>
            <person name="Kalinowski J."/>
            <person name="Ruckert C."/>
        </authorList>
    </citation>
    <scope>NUCLEOTIDE SEQUENCE [LARGE SCALE GENOMIC DNA]</scope>
    <source>
        <strain evidence="17 18">KCTC 23968</strain>
    </source>
</reference>
<dbReference type="GO" id="GO:0009002">
    <property type="term" value="F:serine-type D-Ala-D-Ala carboxypeptidase activity"/>
    <property type="evidence" value="ECO:0007669"/>
    <property type="project" value="InterPro"/>
</dbReference>
<keyword evidence="10" id="KW-0573">Peptidoglycan synthesis</keyword>
<evidence type="ECO:0000256" key="6">
    <source>
        <dbReference type="ARBA" id="ARBA00022670"/>
    </source>
</evidence>
<dbReference type="Gene3D" id="3.90.1310.10">
    <property type="entry name" value="Penicillin-binding protein 2a (Domain 2)"/>
    <property type="match status" value="1"/>
</dbReference>
<keyword evidence="6" id="KW-0645">Protease</keyword>
<dbReference type="EMBL" id="BMYV01000001">
    <property type="protein sequence ID" value="GGX60557.1"/>
    <property type="molecule type" value="Genomic_DNA"/>
</dbReference>
<feature type="domain" description="Penicillin-binding protein dimerisation" evidence="16">
    <location>
        <begin position="64"/>
        <end position="233"/>
    </location>
</feature>
<evidence type="ECO:0000256" key="13">
    <source>
        <dbReference type="ARBA" id="ARBA00023316"/>
    </source>
</evidence>
<name>A0A918KEM4_9PROT</name>
<evidence type="ECO:0000259" key="16">
    <source>
        <dbReference type="Pfam" id="PF03717"/>
    </source>
</evidence>
<comment type="subcellular location">
    <subcellularLocation>
        <location evidence="2">Cell membrane</location>
    </subcellularLocation>
    <subcellularLocation>
        <location evidence="1">Membrane</location>
        <topology evidence="1">Single-pass membrane protein</topology>
    </subcellularLocation>
</comment>
<keyword evidence="7 14" id="KW-0812">Transmembrane</keyword>
<sequence length="630" mass="69174">MSSLTNQNQNDKAKVTRRTAILGAGGLGVFGVLAARLYQLQVLQAEDYRTLSENNRFNFNMLLPERGEIRDRFGRALAKNRQNFRLVMIPERTPEIALTLDRVAEISPLSDRQRDRILRDIQQNPKFIPILIEDNMDWKTFSALNMRLHDLPGVVSEAGQGRAYPENGVFSHVLGYIGRAGDRDIESDPDPLLRQPTFRIGKTGVEASQEKTLRGASGQLKVEVNAKGRIVREWPDPKTRAVPGKDVWLTLDADLQEFAAKQFATEDEGDDSGGICVIDVITGELRTMLSMPTFDANLFVSGLTQADMDQLNNDPKRPQYNKAIAGGYPPASTFKMTVMLAALESGLIDPTDAVFCGGKIRLGNRNFHCWKRQGHGKMDMRDALKHSCDTYFYDISQVIGIEAIANVARRLGLGEKYQIGVGGGISGIVPDAQWKQDRLGTGWRMGDTLNSSIGQGFVLATPLQLAVMTARIANAQTAVMPQLIIGQEMEPFKSLDFDPAHIAYVRDAMWSVTSEPGGTAYRNRPFAEDSGLDGVQMAGKTGTGQVRGISMTERTSGIRHNSKLPWKLRDHSIFVGYAPFDNPKFAVGTIVEHGGSGAKRAADITRAVLGEALRRDGVGSGPKSEQGALR</sequence>
<keyword evidence="11 14" id="KW-1133">Transmembrane helix</keyword>
<dbReference type="SUPFAM" id="SSF56601">
    <property type="entry name" value="beta-lactamase/transpeptidase-like"/>
    <property type="match status" value="1"/>
</dbReference>
<evidence type="ECO:0000256" key="5">
    <source>
        <dbReference type="ARBA" id="ARBA00022645"/>
    </source>
</evidence>
<dbReference type="GO" id="GO:0009252">
    <property type="term" value="P:peptidoglycan biosynthetic process"/>
    <property type="evidence" value="ECO:0007669"/>
    <property type="project" value="UniProtKB-KW"/>
</dbReference>
<feature type="domain" description="Penicillin-binding protein transpeptidase" evidence="15">
    <location>
        <begin position="273"/>
        <end position="609"/>
    </location>
</feature>
<dbReference type="Pfam" id="PF03717">
    <property type="entry name" value="PBP_dimer"/>
    <property type="match status" value="1"/>
</dbReference>
<evidence type="ECO:0000256" key="9">
    <source>
        <dbReference type="ARBA" id="ARBA00022960"/>
    </source>
</evidence>
<dbReference type="GO" id="GO:0008658">
    <property type="term" value="F:penicillin binding"/>
    <property type="evidence" value="ECO:0007669"/>
    <property type="project" value="InterPro"/>
</dbReference>
<keyword evidence="9" id="KW-0133">Cell shape</keyword>
<keyword evidence="18" id="KW-1185">Reference proteome</keyword>
<evidence type="ECO:0000259" key="15">
    <source>
        <dbReference type="Pfam" id="PF00905"/>
    </source>
</evidence>
<dbReference type="Pfam" id="PF00905">
    <property type="entry name" value="Transpeptidase"/>
    <property type="match status" value="1"/>
</dbReference>
<dbReference type="InterPro" id="IPR036138">
    <property type="entry name" value="PBP_dimer_sf"/>
</dbReference>
<evidence type="ECO:0000256" key="14">
    <source>
        <dbReference type="SAM" id="Phobius"/>
    </source>
</evidence>
<dbReference type="GO" id="GO:0006508">
    <property type="term" value="P:proteolysis"/>
    <property type="evidence" value="ECO:0007669"/>
    <property type="project" value="UniProtKB-KW"/>
</dbReference>
<keyword evidence="13" id="KW-0961">Cell wall biogenesis/degradation</keyword>
<dbReference type="InterPro" id="IPR005311">
    <property type="entry name" value="PBP_dimer"/>
</dbReference>
<feature type="transmembrane region" description="Helical" evidence="14">
    <location>
        <begin position="20"/>
        <end position="38"/>
    </location>
</feature>
<dbReference type="PANTHER" id="PTHR30627:SF2">
    <property type="entry name" value="PEPTIDOGLYCAN D,D-TRANSPEPTIDASE MRDA"/>
    <property type="match status" value="1"/>
</dbReference>
<evidence type="ECO:0000256" key="1">
    <source>
        <dbReference type="ARBA" id="ARBA00004167"/>
    </source>
</evidence>
<dbReference type="InterPro" id="IPR001460">
    <property type="entry name" value="PCN-bd_Tpept"/>
</dbReference>
<evidence type="ECO:0000256" key="2">
    <source>
        <dbReference type="ARBA" id="ARBA00004236"/>
    </source>
</evidence>
<evidence type="ECO:0000256" key="12">
    <source>
        <dbReference type="ARBA" id="ARBA00023136"/>
    </source>
</evidence>
<evidence type="ECO:0000256" key="4">
    <source>
        <dbReference type="ARBA" id="ARBA00022519"/>
    </source>
</evidence>
<dbReference type="InterPro" id="IPR017790">
    <property type="entry name" value="Penicillin-binding_protein_2"/>
</dbReference>
<keyword evidence="5" id="KW-0121">Carboxypeptidase</keyword>
<evidence type="ECO:0000313" key="18">
    <source>
        <dbReference type="Proteomes" id="UP000600865"/>
    </source>
</evidence>
<organism evidence="17 18">
    <name type="scientific">Litorimonas cladophorae</name>
    <dbReference type="NCBI Taxonomy" id="1220491"/>
    <lineage>
        <taxon>Bacteria</taxon>
        <taxon>Pseudomonadati</taxon>
        <taxon>Pseudomonadota</taxon>
        <taxon>Alphaproteobacteria</taxon>
        <taxon>Maricaulales</taxon>
        <taxon>Robiginitomaculaceae</taxon>
    </lineage>
</organism>
<evidence type="ECO:0000256" key="10">
    <source>
        <dbReference type="ARBA" id="ARBA00022984"/>
    </source>
</evidence>
<dbReference type="GO" id="GO:0008360">
    <property type="term" value="P:regulation of cell shape"/>
    <property type="evidence" value="ECO:0007669"/>
    <property type="project" value="UniProtKB-KW"/>
</dbReference>
<dbReference type="GO" id="GO:0005886">
    <property type="term" value="C:plasma membrane"/>
    <property type="evidence" value="ECO:0007669"/>
    <property type="project" value="UniProtKB-SubCell"/>
</dbReference>
<dbReference type="Gene3D" id="3.40.710.10">
    <property type="entry name" value="DD-peptidase/beta-lactamase superfamily"/>
    <property type="match status" value="1"/>
</dbReference>
<dbReference type="PANTHER" id="PTHR30627">
    <property type="entry name" value="PEPTIDOGLYCAN D,D-TRANSPEPTIDASE"/>
    <property type="match status" value="1"/>
</dbReference>
<dbReference type="RefSeq" id="WP_189581586.1">
    <property type="nucleotide sequence ID" value="NZ_BMYV01000001.1"/>
</dbReference>
<keyword evidence="12 14" id="KW-0472">Membrane</keyword>
<accession>A0A918KEM4</accession>
<dbReference type="NCBIfam" id="TIGR03423">
    <property type="entry name" value="pbp2_mrdA"/>
    <property type="match status" value="1"/>
</dbReference>
<keyword evidence="4" id="KW-0997">Cell inner membrane</keyword>
<proteinExistence type="predicted"/>
<dbReference type="SUPFAM" id="SSF56519">
    <property type="entry name" value="Penicillin binding protein dimerisation domain"/>
    <property type="match status" value="1"/>
</dbReference>
<evidence type="ECO:0000256" key="11">
    <source>
        <dbReference type="ARBA" id="ARBA00022989"/>
    </source>
</evidence>
<keyword evidence="3" id="KW-1003">Cell membrane</keyword>
<dbReference type="GO" id="GO:0071972">
    <property type="term" value="F:peptidoglycan L,D-transpeptidase activity"/>
    <property type="evidence" value="ECO:0007669"/>
    <property type="project" value="TreeGrafter"/>
</dbReference>
<evidence type="ECO:0000256" key="3">
    <source>
        <dbReference type="ARBA" id="ARBA00022475"/>
    </source>
</evidence>
<comment type="caution">
    <text evidence="17">The sequence shown here is derived from an EMBL/GenBank/DDBJ whole genome shotgun (WGS) entry which is preliminary data.</text>
</comment>
<evidence type="ECO:0000256" key="7">
    <source>
        <dbReference type="ARBA" id="ARBA00022692"/>
    </source>
</evidence>
<dbReference type="InterPro" id="IPR050515">
    <property type="entry name" value="Beta-lactam/transpept"/>
</dbReference>
<dbReference type="AlphaFoldDB" id="A0A918KEM4"/>
<evidence type="ECO:0000256" key="8">
    <source>
        <dbReference type="ARBA" id="ARBA00022801"/>
    </source>
</evidence>
<evidence type="ECO:0000313" key="17">
    <source>
        <dbReference type="EMBL" id="GGX60557.1"/>
    </source>
</evidence>
<dbReference type="GO" id="GO:0071555">
    <property type="term" value="P:cell wall organization"/>
    <property type="evidence" value="ECO:0007669"/>
    <property type="project" value="UniProtKB-KW"/>
</dbReference>
<dbReference type="Proteomes" id="UP000600865">
    <property type="component" value="Unassembled WGS sequence"/>
</dbReference>
<protein>
    <submittedName>
        <fullName evidence="17">Peptidoglycan glycosyltransferase</fullName>
    </submittedName>
</protein>